<dbReference type="PANTHER" id="PTHR24320">
    <property type="entry name" value="RETINOL DEHYDROGENASE"/>
    <property type="match status" value="1"/>
</dbReference>
<dbReference type="PRINTS" id="PR00080">
    <property type="entry name" value="SDRFAMILY"/>
</dbReference>
<evidence type="ECO:0000256" key="1">
    <source>
        <dbReference type="ARBA" id="ARBA00006484"/>
    </source>
</evidence>
<dbReference type="InterPro" id="IPR002347">
    <property type="entry name" value="SDR_fam"/>
</dbReference>
<comment type="caution">
    <text evidence="5">The sequence shown here is derived from an EMBL/GenBank/DDBJ whole genome shotgun (WGS) entry which is preliminary data.</text>
</comment>
<dbReference type="OrthoDB" id="109589at2"/>
<dbReference type="CDD" id="cd05327">
    <property type="entry name" value="retinol-DH_like_SDR_c_like"/>
    <property type="match status" value="1"/>
</dbReference>
<dbReference type="GO" id="GO:0016491">
    <property type="term" value="F:oxidoreductase activity"/>
    <property type="evidence" value="ECO:0007669"/>
    <property type="project" value="UniProtKB-KW"/>
</dbReference>
<dbReference type="PANTHER" id="PTHR24320:SF272">
    <property type="entry name" value="NAD(P)-BINDING ROSSMANN-FOLD SUPERFAMILY PROTEIN"/>
    <property type="match status" value="1"/>
</dbReference>
<reference evidence="5 6" key="1">
    <citation type="submission" date="2019-06" db="EMBL/GenBank/DDBJ databases">
        <title>Erythrobacter insulae sp. nov., isolated from a tidal flat.</title>
        <authorList>
            <person name="Yoon J.-H."/>
        </authorList>
    </citation>
    <scope>NUCLEOTIDE SEQUENCE [LARGE SCALE GENOMIC DNA]</scope>
    <source>
        <strain evidence="5 6">JBTF-M21</strain>
    </source>
</reference>
<proteinExistence type="inferred from homology"/>
<protein>
    <recommendedName>
        <fullName evidence="3">Probable oxidoreductase</fullName>
    </recommendedName>
</protein>
<evidence type="ECO:0000256" key="4">
    <source>
        <dbReference type="RuleBase" id="RU000363"/>
    </source>
</evidence>
<keyword evidence="6" id="KW-1185">Reference proteome</keyword>
<dbReference type="Proteomes" id="UP000316343">
    <property type="component" value="Unassembled WGS sequence"/>
</dbReference>
<gene>
    <name evidence="5" type="ORF">FGU71_07695</name>
</gene>
<evidence type="ECO:0000256" key="2">
    <source>
        <dbReference type="ARBA" id="ARBA00023002"/>
    </source>
</evidence>
<evidence type="ECO:0000313" key="6">
    <source>
        <dbReference type="Proteomes" id="UP000316343"/>
    </source>
</evidence>
<dbReference type="SUPFAM" id="SSF51735">
    <property type="entry name" value="NAD(P)-binding Rossmann-fold domains"/>
    <property type="match status" value="1"/>
</dbReference>
<dbReference type="FunFam" id="3.40.50.720:FF:000594">
    <property type="entry name" value="Short-chain oxidoreductase"/>
    <property type="match status" value="1"/>
</dbReference>
<sequence>MSDFGESSTADDVLAGQDLSGKTVFITGGNSGLGRETGRAMAAKGAHVVLAGRDQEKLNAAVTAIKADHPEAQIESIICDLGALESVRACGKEARDRFDKIDVLINNAGVMATPKGATNDGLETQFGTNHIGHFLLTKHLMPLVEKGQDKRIVNLSSRGHHMAPVDLDDPNFENRDYNEWVSYGQSKTANILFTVGLEQRFGGKGIHAYAVHPGGIRTNLSRHLSEDQSKALISRVTKSDPGFSWKTIPQGAATQCWAATASELRDRGGVYCEDCHVAEVDETSSTGGVRSYALDSASADRLWSMSEQMVGESFTA</sequence>
<dbReference type="InterPro" id="IPR036291">
    <property type="entry name" value="NAD(P)-bd_dom_sf"/>
</dbReference>
<evidence type="ECO:0000256" key="3">
    <source>
        <dbReference type="ARBA" id="ARBA00071493"/>
    </source>
</evidence>
<dbReference type="AlphaFoldDB" id="A0A547PC98"/>
<name>A0A547PC98_9SPHN</name>
<dbReference type="RefSeq" id="WP_142788033.1">
    <property type="nucleotide sequence ID" value="NZ_VHJK01000001.1"/>
</dbReference>
<dbReference type="EMBL" id="VHJK01000001">
    <property type="protein sequence ID" value="TRD11760.1"/>
    <property type="molecule type" value="Genomic_DNA"/>
</dbReference>
<evidence type="ECO:0000313" key="5">
    <source>
        <dbReference type="EMBL" id="TRD11760.1"/>
    </source>
</evidence>
<comment type="similarity">
    <text evidence="1 4">Belongs to the short-chain dehydrogenases/reductases (SDR) family.</text>
</comment>
<dbReference type="Gene3D" id="3.40.50.720">
    <property type="entry name" value="NAD(P)-binding Rossmann-like Domain"/>
    <property type="match status" value="1"/>
</dbReference>
<keyword evidence="2" id="KW-0560">Oxidoreductase</keyword>
<organism evidence="5 6">
    <name type="scientific">Erythrobacter insulae</name>
    <dbReference type="NCBI Taxonomy" id="2584124"/>
    <lineage>
        <taxon>Bacteria</taxon>
        <taxon>Pseudomonadati</taxon>
        <taxon>Pseudomonadota</taxon>
        <taxon>Alphaproteobacteria</taxon>
        <taxon>Sphingomonadales</taxon>
        <taxon>Erythrobacteraceae</taxon>
        <taxon>Erythrobacter/Porphyrobacter group</taxon>
        <taxon>Erythrobacter</taxon>
    </lineage>
</organism>
<dbReference type="PRINTS" id="PR00081">
    <property type="entry name" value="GDHRDH"/>
</dbReference>
<accession>A0A547PC98</accession>
<dbReference type="Pfam" id="PF00106">
    <property type="entry name" value="adh_short"/>
    <property type="match status" value="1"/>
</dbReference>